<dbReference type="OrthoDB" id="3944408at2759"/>
<proteinExistence type="predicted"/>
<comment type="caution">
    <text evidence="3">The sequence shown here is derived from an EMBL/GenBank/DDBJ whole genome shotgun (WGS) entry which is preliminary data.</text>
</comment>
<feature type="region of interest" description="Disordered" evidence="1">
    <location>
        <begin position="334"/>
        <end position="366"/>
    </location>
</feature>
<evidence type="ECO:0000259" key="2">
    <source>
        <dbReference type="Pfam" id="PF22980"/>
    </source>
</evidence>
<dbReference type="AlphaFoldDB" id="A0A0N1HRC3"/>
<feature type="compositionally biased region" description="Basic and acidic residues" evidence="1">
    <location>
        <begin position="164"/>
        <end position="174"/>
    </location>
</feature>
<gene>
    <name evidence="3" type="ORF">AB675_11994</name>
</gene>
<organism evidence="3 4">
    <name type="scientific">Cyphellophora attinorum</name>
    <dbReference type="NCBI Taxonomy" id="1664694"/>
    <lineage>
        <taxon>Eukaryota</taxon>
        <taxon>Fungi</taxon>
        <taxon>Dikarya</taxon>
        <taxon>Ascomycota</taxon>
        <taxon>Pezizomycotina</taxon>
        <taxon>Eurotiomycetes</taxon>
        <taxon>Chaetothyriomycetidae</taxon>
        <taxon>Chaetothyriales</taxon>
        <taxon>Cyphellophoraceae</taxon>
        <taxon>Cyphellophora</taxon>
    </lineage>
</organism>
<dbReference type="EMBL" id="LFJN01000019">
    <property type="protein sequence ID" value="KPI38287.1"/>
    <property type="molecule type" value="Genomic_DNA"/>
</dbReference>
<feature type="compositionally biased region" description="Basic and acidic residues" evidence="1">
    <location>
        <begin position="199"/>
        <end position="210"/>
    </location>
</feature>
<feature type="compositionally biased region" description="Acidic residues" evidence="1">
    <location>
        <begin position="147"/>
        <end position="156"/>
    </location>
</feature>
<accession>A0A0N1HRC3</accession>
<feature type="compositionally biased region" description="Polar residues" evidence="1">
    <location>
        <begin position="238"/>
        <end position="250"/>
    </location>
</feature>
<evidence type="ECO:0000313" key="3">
    <source>
        <dbReference type="EMBL" id="KPI38287.1"/>
    </source>
</evidence>
<protein>
    <recommendedName>
        <fullName evidence="2">Myb-like DNA-binding domain-containing protein</fullName>
    </recommendedName>
</protein>
<dbReference type="RefSeq" id="XP_017998250.1">
    <property type="nucleotide sequence ID" value="XM_018140888.1"/>
</dbReference>
<evidence type="ECO:0000313" key="4">
    <source>
        <dbReference type="Proteomes" id="UP000038010"/>
    </source>
</evidence>
<dbReference type="STRING" id="1664694.A0A0N1HRC3"/>
<sequence>MSKPVSGVAIFLHQCLTFSDCKVNYDAVGTALNISADAASKRMSRLKDRIKKSGNNAASKSWSGELDADGTFLFQCITSSECKIDYGKVGAALNPRLSAGATAKRFSRLKTKYAPAESAPAAAPKSKTQTPKVSGLPRSVKRKSDDHETESDEEDTEKPKKKTAKTDAPVKREEDYEAESDLDKSLVLPGGAKRQTRARTTDYKRLLEHSDESDEESSRIPATDGPGSSDDYNDTDSDQSFNGFSDTNWSESEDDVAPPKTPRAKKPSMLPTPAKTLESTVSAKTSLPAVVSPETPTKLSTTVTSTQRSSTRIPKVSLLTPVGLSGLPVLRTYASGDASQSPPRHVRSVSASPGAGEHVSNSTQDAALQEAVALEARERSTSVETQWEDTVESFEDVIPSIEDVIPSIESPHGQLKDVPSGGLLTRVAKWWK</sequence>
<feature type="compositionally biased region" description="Low complexity" evidence="1">
    <location>
        <begin position="295"/>
        <end position="312"/>
    </location>
</feature>
<reference evidence="3 4" key="1">
    <citation type="submission" date="2015-06" db="EMBL/GenBank/DDBJ databases">
        <title>Draft genome of the ant-associated black yeast Phialophora attae CBS 131958.</title>
        <authorList>
            <person name="Moreno L.F."/>
            <person name="Stielow B.J."/>
            <person name="de Hoog S."/>
            <person name="Vicente V.A."/>
            <person name="Weiss V.A."/>
            <person name="de Vries M."/>
            <person name="Cruz L.M."/>
            <person name="Souza E.M."/>
        </authorList>
    </citation>
    <scope>NUCLEOTIDE SEQUENCE [LARGE SCALE GENOMIC DNA]</scope>
    <source>
        <strain evidence="3 4">CBS 131958</strain>
    </source>
</reference>
<evidence type="ECO:0000256" key="1">
    <source>
        <dbReference type="SAM" id="MobiDB-lite"/>
    </source>
</evidence>
<feature type="compositionally biased region" description="Low complexity" evidence="1">
    <location>
        <begin position="114"/>
        <end position="132"/>
    </location>
</feature>
<keyword evidence="4" id="KW-1185">Reference proteome</keyword>
<dbReference type="VEuPathDB" id="FungiDB:AB675_11994"/>
<dbReference type="Pfam" id="PF22980">
    <property type="entry name" value="Myb_DNA-bind_8"/>
    <property type="match status" value="2"/>
</dbReference>
<dbReference type="GeneID" id="28732769"/>
<feature type="domain" description="Myb-like DNA-binding" evidence="2">
    <location>
        <begin position="71"/>
        <end position="113"/>
    </location>
</feature>
<feature type="region of interest" description="Disordered" evidence="1">
    <location>
        <begin position="114"/>
        <end position="314"/>
    </location>
</feature>
<dbReference type="InterPro" id="IPR054505">
    <property type="entry name" value="Myb_DNA-bind_8"/>
</dbReference>
<feature type="domain" description="Myb-like DNA-binding" evidence="2">
    <location>
        <begin position="11"/>
        <end position="51"/>
    </location>
</feature>
<dbReference type="Proteomes" id="UP000038010">
    <property type="component" value="Unassembled WGS sequence"/>
</dbReference>
<name>A0A0N1HRC3_9EURO</name>